<evidence type="ECO:0000256" key="1">
    <source>
        <dbReference type="SAM" id="SignalP"/>
    </source>
</evidence>
<feature type="chain" id="PRO_5034396010" evidence="1">
    <location>
        <begin position="21"/>
        <end position="247"/>
    </location>
</feature>
<reference evidence="3 4" key="2">
    <citation type="submission" date="2020-05" db="EMBL/GenBank/DDBJ databases">
        <title>Identification and distribution of gene clusters putatively required for synthesis of sphingolipid metabolism inhibitors in phylogenetically diverse species of the filamentous fungus Fusarium.</title>
        <authorList>
            <person name="Kim H.-S."/>
            <person name="Busman M."/>
            <person name="Brown D.W."/>
            <person name="Divon H."/>
            <person name="Uhlig S."/>
            <person name="Proctor R.H."/>
        </authorList>
    </citation>
    <scope>NUCLEOTIDE SEQUENCE [LARGE SCALE GENOMIC DNA]</scope>
    <source>
        <strain evidence="3 4">NRRL 25331</strain>
    </source>
</reference>
<dbReference type="Pfam" id="PF00024">
    <property type="entry name" value="PAN_1"/>
    <property type="match status" value="3"/>
</dbReference>
<feature type="signal peptide" evidence="1">
    <location>
        <begin position="1"/>
        <end position="20"/>
    </location>
</feature>
<gene>
    <name evidence="3" type="ORF">FCIRC_13328</name>
</gene>
<feature type="domain" description="Apple" evidence="2">
    <location>
        <begin position="174"/>
        <end position="243"/>
    </location>
</feature>
<comment type="caution">
    <text evidence="3">The sequence shown here is derived from an EMBL/GenBank/DDBJ whole genome shotgun (WGS) entry which is preliminary data.</text>
</comment>
<proteinExistence type="predicted"/>
<dbReference type="AlphaFoldDB" id="A0A8H5SP78"/>
<sequence>MKNPIILTAIFLLGLPLTLAAPPQCGIPGDGSTSYRTTNLRSASECIHTCESEARCLSSEFRPSNGNCWLYDKPVAQAKTREDTTGTYVFNDKGCPWLQCGLSADGSDFHDTKIVRSTAECQAACKDDTACRSSEFRYDNGKCWLYKKPVFAAKTKDKDGTHVFYDRDCPPLQCWVAGDGTAYYTMKTFGSAKDCLHACKEDIRCLSVEYGKPSGKCWFYDQTVAVARTKDARDDWIFFDKDCSLEA</sequence>
<keyword evidence="1" id="KW-0732">Signal</keyword>
<dbReference type="Gene3D" id="3.50.4.10">
    <property type="entry name" value="Hepatocyte Growth Factor"/>
    <property type="match status" value="3"/>
</dbReference>
<accession>A0A8H5SP78</accession>
<dbReference type="SMART" id="SM00473">
    <property type="entry name" value="PAN_AP"/>
    <property type="match status" value="2"/>
</dbReference>
<reference evidence="4" key="1">
    <citation type="journal article" date="2020" name="BMC Genomics">
        <title>Correction to: Identification and distribution of gene clusters required for synthesis of sphingolipid metabolism inhibitors in diverse species of the filamentous fungus Fusarium.</title>
        <authorList>
            <person name="Kim H.S."/>
            <person name="Lohmar J.M."/>
            <person name="Busman M."/>
            <person name="Brown D.W."/>
            <person name="Naumann T.A."/>
            <person name="Divon H.H."/>
            <person name="Lysoe E."/>
            <person name="Uhlig S."/>
            <person name="Proctor R.H."/>
        </authorList>
    </citation>
    <scope>NUCLEOTIDE SEQUENCE [LARGE SCALE GENOMIC DNA]</scope>
    <source>
        <strain evidence="4">NRRL 25331</strain>
    </source>
</reference>
<dbReference type="SUPFAM" id="SSF57414">
    <property type="entry name" value="Hairpin loop containing domain-like"/>
    <property type="match status" value="2"/>
</dbReference>
<evidence type="ECO:0000313" key="3">
    <source>
        <dbReference type="EMBL" id="KAF5657250.1"/>
    </source>
</evidence>
<organism evidence="3 4">
    <name type="scientific">Fusarium circinatum</name>
    <name type="common">Pitch canker fungus</name>
    <name type="synonym">Gibberella circinata</name>
    <dbReference type="NCBI Taxonomy" id="48490"/>
    <lineage>
        <taxon>Eukaryota</taxon>
        <taxon>Fungi</taxon>
        <taxon>Dikarya</taxon>
        <taxon>Ascomycota</taxon>
        <taxon>Pezizomycotina</taxon>
        <taxon>Sordariomycetes</taxon>
        <taxon>Hypocreomycetidae</taxon>
        <taxon>Hypocreales</taxon>
        <taxon>Nectriaceae</taxon>
        <taxon>Fusarium</taxon>
        <taxon>Fusarium fujikuroi species complex</taxon>
    </lineage>
</organism>
<dbReference type="EMBL" id="JAAQPE010000658">
    <property type="protein sequence ID" value="KAF5657250.1"/>
    <property type="molecule type" value="Genomic_DNA"/>
</dbReference>
<dbReference type="InterPro" id="IPR003609">
    <property type="entry name" value="Pan_app"/>
</dbReference>
<name>A0A8H5SP78_FUSCI</name>
<feature type="domain" description="Apple" evidence="2">
    <location>
        <begin position="100"/>
        <end position="169"/>
    </location>
</feature>
<dbReference type="Proteomes" id="UP000572754">
    <property type="component" value="Unassembled WGS sequence"/>
</dbReference>
<dbReference type="PROSITE" id="PS50948">
    <property type="entry name" value="PAN"/>
    <property type="match status" value="3"/>
</dbReference>
<evidence type="ECO:0000313" key="4">
    <source>
        <dbReference type="Proteomes" id="UP000572754"/>
    </source>
</evidence>
<evidence type="ECO:0000259" key="2">
    <source>
        <dbReference type="PROSITE" id="PS50948"/>
    </source>
</evidence>
<keyword evidence="4" id="KW-1185">Reference proteome</keyword>
<protein>
    <submittedName>
        <fullName evidence="3">PAn-2 domain-containing protein</fullName>
    </submittedName>
</protein>
<feature type="domain" description="Apple" evidence="2">
    <location>
        <begin position="25"/>
        <end position="95"/>
    </location>
</feature>